<protein>
    <submittedName>
        <fullName evidence="1">Uncharacterized protein</fullName>
    </submittedName>
</protein>
<dbReference type="EMBL" id="JACWMY010000014">
    <property type="protein sequence ID" value="MBD1366786.1"/>
    <property type="molecule type" value="Genomic_DNA"/>
</dbReference>
<dbReference type="RefSeq" id="WP_191191422.1">
    <property type="nucleotide sequence ID" value="NZ_JACWMY010000014.1"/>
</dbReference>
<gene>
    <name evidence="1" type="ORF">IDJ77_23445</name>
</gene>
<organism evidence="1 2">
    <name type="scientific">Mucilaginibacter pankratovii</name>
    <dbReference type="NCBI Taxonomy" id="2772110"/>
    <lineage>
        <taxon>Bacteria</taxon>
        <taxon>Pseudomonadati</taxon>
        <taxon>Bacteroidota</taxon>
        <taxon>Sphingobacteriia</taxon>
        <taxon>Sphingobacteriales</taxon>
        <taxon>Sphingobacteriaceae</taxon>
        <taxon>Mucilaginibacter</taxon>
    </lineage>
</organism>
<evidence type="ECO:0000313" key="2">
    <source>
        <dbReference type="Proteomes" id="UP000606600"/>
    </source>
</evidence>
<accession>A0ABR7WWY0</accession>
<evidence type="ECO:0000313" key="1">
    <source>
        <dbReference type="EMBL" id="MBD1366786.1"/>
    </source>
</evidence>
<name>A0ABR7WWY0_9SPHI</name>
<keyword evidence="2" id="KW-1185">Reference proteome</keyword>
<reference evidence="1 2" key="1">
    <citation type="submission" date="2020-09" db="EMBL/GenBank/DDBJ databases">
        <title>Novel species of Mucilaginibacter isolated from a glacier on the Tibetan Plateau.</title>
        <authorList>
            <person name="Liu Q."/>
            <person name="Xin Y.-H."/>
        </authorList>
    </citation>
    <scope>NUCLEOTIDE SEQUENCE [LARGE SCALE GENOMIC DNA]</scope>
    <source>
        <strain evidence="1 2">ZT4R22</strain>
    </source>
</reference>
<comment type="caution">
    <text evidence="1">The sequence shown here is derived from an EMBL/GenBank/DDBJ whole genome shotgun (WGS) entry which is preliminary data.</text>
</comment>
<dbReference type="Proteomes" id="UP000606600">
    <property type="component" value="Unassembled WGS sequence"/>
</dbReference>
<proteinExistence type="predicted"/>
<sequence>MKKALLIISCFTLLHACKPAVKGNVWTEAYEQNWRYQFDRDMKARLPDDAKRADLINFMLIRLKAELPNGMESVPADSLNRLSIKIGAEYGFAHEKEAVARATGMVPTLRPWTKEIERGFREAVLSGSKPDELKENTVLCDCYITELKKAYTDSVMLPVPYDTLQKISKNCYVKLNPKK</sequence>